<reference evidence="14 15" key="1">
    <citation type="submission" date="2006-04" db="EMBL/GenBank/DDBJ databases">
        <authorList>
            <person name="Nierman W.C."/>
        </authorList>
    </citation>
    <scope>NUCLEOTIDE SEQUENCE [LARGE SCALE GENOMIC DNA]</scope>
    <source>
        <strain evidence="14 15">DW4/3-1</strain>
    </source>
</reference>
<dbReference type="InterPro" id="IPR058199">
    <property type="entry name" value="BlaB//VIM/IMP-1"/>
</dbReference>
<keyword evidence="9" id="KW-0574">Periplasm</keyword>
<comment type="caution">
    <text evidence="14">The sequence shown here is derived from an EMBL/GenBank/DDBJ whole genome shotgun (WGS) entry which is preliminary data.</text>
</comment>
<feature type="domain" description="Metallo-beta-lactamase" evidence="13">
    <location>
        <begin position="152"/>
        <end position="319"/>
    </location>
</feature>
<evidence type="ECO:0000256" key="1">
    <source>
        <dbReference type="ARBA" id="ARBA00001526"/>
    </source>
</evidence>
<dbReference type="SUPFAM" id="SSF56281">
    <property type="entry name" value="Metallo-hydrolase/oxidoreductase"/>
    <property type="match status" value="1"/>
</dbReference>
<evidence type="ECO:0000256" key="8">
    <source>
        <dbReference type="ARBA" id="ARBA00022729"/>
    </source>
</evidence>
<keyword evidence="11" id="KW-0862">Zinc</keyword>
<dbReference type="EMBL" id="AAMD01000056">
    <property type="protein sequence ID" value="EAU66413.1"/>
    <property type="molecule type" value="Genomic_DNA"/>
</dbReference>
<evidence type="ECO:0000256" key="12">
    <source>
        <dbReference type="ARBA" id="ARBA00023251"/>
    </source>
</evidence>
<comment type="similarity">
    <text evidence="4">Belongs to the metallo-beta-lactamase superfamily. Class-B beta-lactamase family.</text>
</comment>
<comment type="subcellular location">
    <subcellularLocation>
        <location evidence="3">Periplasm</location>
    </subcellularLocation>
</comment>
<evidence type="ECO:0000313" key="14">
    <source>
        <dbReference type="EMBL" id="EAU66413.1"/>
    </source>
</evidence>
<comment type="subunit">
    <text evidence="5">Monomer.</text>
</comment>
<keyword evidence="12" id="KW-0046">Antibiotic resistance</keyword>
<dbReference type="EC" id="3.5.2.6" evidence="6"/>
<name>Q091I3_STIAD</name>
<dbReference type="NCBIfam" id="NF033088">
    <property type="entry name" value="bla_subclass_B1"/>
    <property type="match status" value="1"/>
</dbReference>
<evidence type="ECO:0000256" key="10">
    <source>
        <dbReference type="ARBA" id="ARBA00022801"/>
    </source>
</evidence>
<evidence type="ECO:0000313" key="15">
    <source>
        <dbReference type="Proteomes" id="UP000032702"/>
    </source>
</evidence>
<dbReference type="Proteomes" id="UP000032702">
    <property type="component" value="Unassembled WGS sequence"/>
</dbReference>
<sequence length="340" mass="35955">MDPAGHLSGGSWHASAGGNRRWICQSVRADVRHAMLILYLPASIGAQPPCRSLTHGAHHIRSPHERGALPPGAGMLSPSMHPPLRPHPLWCSLRPATLALLLGVFGCRTSVPAPRPAAEPFTSITEDLRIQPLAPGVWRLVALSGEEWGHIPANGLVIAEGGGVLLVDPGWTEAQGERLLQWVEDTLKVPVHAGVATHFHADRTGGLRALQARGIPTHALALTAALTSQQDRPAPTHLFPGPAQQLGPVELFFPGPGHAPDNITVWHAASGILFGGCMVKDLKASSLGNLSDADLASWPRSVESLQARYPAARTVIPGHGEPGDTSLLAHTLELLRAGSR</sequence>
<dbReference type="SMART" id="SM00849">
    <property type="entry name" value="Lactamase_B"/>
    <property type="match status" value="1"/>
</dbReference>
<dbReference type="CDD" id="cd16285">
    <property type="entry name" value="MBL-B1"/>
    <property type="match status" value="1"/>
</dbReference>
<accession>Q091I3</accession>
<dbReference type="InterPro" id="IPR050855">
    <property type="entry name" value="NDM-1-like"/>
</dbReference>
<keyword evidence="10 14" id="KW-0378">Hydrolase</keyword>
<evidence type="ECO:0000256" key="2">
    <source>
        <dbReference type="ARBA" id="ARBA00001947"/>
    </source>
</evidence>
<organism evidence="14 15">
    <name type="scientific">Stigmatella aurantiaca (strain DW4/3-1)</name>
    <dbReference type="NCBI Taxonomy" id="378806"/>
    <lineage>
        <taxon>Bacteria</taxon>
        <taxon>Pseudomonadati</taxon>
        <taxon>Myxococcota</taxon>
        <taxon>Myxococcia</taxon>
        <taxon>Myxococcales</taxon>
        <taxon>Cystobacterineae</taxon>
        <taxon>Archangiaceae</taxon>
        <taxon>Stigmatella</taxon>
    </lineage>
</organism>
<evidence type="ECO:0000256" key="5">
    <source>
        <dbReference type="ARBA" id="ARBA00011245"/>
    </source>
</evidence>
<dbReference type="PATRIC" id="fig|378806.16.peg.5559"/>
<dbReference type="PANTHER" id="PTHR42951:SF4">
    <property type="entry name" value="ACYL-COENZYME A THIOESTERASE MBLAC2"/>
    <property type="match status" value="1"/>
</dbReference>
<evidence type="ECO:0000256" key="6">
    <source>
        <dbReference type="ARBA" id="ARBA00012865"/>
    </source>
</evidence>
<protein>
    <recommendedName>
        <fullName evidence="6">beta-lactamase</fullName>
        <ecNumber evidence="6">3.5.2.6</ecNumber>
    </recommendedName>
</protein>
<evidence type="ECO:0000256" key="7">
    <source>
        <dbReference type="ARBA" id="ARBA00022723"/>
    </source>
</evidence>
<dbReference type="Gene3D" id="3.60.15.10">
    <property type="entry name" value="Ribonuclease Z/Hydroxyacylglutathione hydrolase-like"/>
    <property type="match status" value="1"/>
</dbReference>
<evidence type="ECO:0000256" key="3">
    <source>
        <dbReference type="ARBA" id="ARBA00004418"/>
    </source>
</evidence>
<gene>
    <name evidence="14" type="ORF">STIAU_8862</name>
</gene>
<evidence type="ECO:0000256" key="4">
    <source>
        <dbReference type="ARBA" id="ARBA00005250"/>
    </source>
</evidence>
<evidence type="ECO:0000256" key="9">
    <source>
        <dbReference type="ARBA" id="ARBA00022764"/>
    </source>
</evidence>
<evidence type="ECO:0000256" key="11">
    <source>
        <dbReference type="ARBA" id="ARBA00022833"/>
    </source>
</evidence>
<keyword evidence="7" id="KW-0479">Metal-binding</keyword>
<dbReference type="GO" id="GO:0008800">
    <property type="term" value="F:beta-lactamase activity"/>
    <property type="evidence" value="ECO:0007669"/>
    <property type="project" value="UniProtKB-EC"/>
</dbReference>
<dbReference type="InterPro" id="IPR001279">
    <property type="entry name" value="Metallo-B-lactamas"/>
</dbReference>
<dbReference type="Pfam" id="PF00753">
    <property type="entry name" value="Lactamase_B"/>
    <property type="match status" value="1"/>
</dbReference>
<dbReference type="PANTHER" id="PTHR42951">
    <property type="entry name" value="METALLO-BETA-LACTAMASE DOMAIN-CONTAINING"/>
    <property type="match status" value="1"/>
</dbReference>
<dbReference type="InterPro" id="IPR036866">
    <property type="entry name" value="RibonucZ/Hydroxyglut_hydro"/>
</dbReference>
<proteinExistence type="inferred from homology"/>
<dbReference type="AlphaFoldDB" id="Q091I3"/>
<evidence type="ECO:0000259" key="13">
    <source>
        <dbReference type="SMART" id="SM00849"/>
    </source>
</evidence>
<keyword evidence="8" id="KW-0732">Signal</keyword>
<comment type="catalytic activity">
    <reaction evidence="1">
        <text>a beta-lactam + H2O = a substituted beta-amino acid</text>
        <dbReference type="Rhea" id="RHEA:20401"/>
        <dbReference type="ChEBI" id="CHEBI:15377"/>
        <dbReference type="ChEBI" id="CHEBI:35627"/>
        <dbReference type="ChEBI" id="CHEBI:140347"/>
        <dbReference type="EC" id="3.5.2.6"/>
    </reaction>
</comment>
<comment type="cofactor">
    <cofactor evidence="2">
        <name>Zn(2+)</name>
        <dbReference type="ChEBI" id="CHEBI:29105"/>
    </cofactor>
</comment>
<dbReference type="GO" id="GO:0017001">
    <property type="term" value="P:antibiotic catabolic process"/>
    <property type="evidence" value="ECO:0007669"/>
    <property type="project" value="UniProtKB-ARBA"/>
</dbReference>